<proteinExistence type="predicted"/>
<evidence type="ECO:0000313" key="2">
    <source>
        <dbReference type="EMBL" id="JAE35639.1"/>
    </source>
</evidence>
<dbReference type="InterPro" id="IPR040274">
    <property type="entry name" value="CLE27/CLE43"/>
</dbReference>
<organism evidence="2">
    <name type="scientific">Arundo donax</name>
    <name type="common">Giant reed</name>
    <name type="synonym">Donax arundinaceus</name>
    <dbReference type="NCBI Taxonomy" id="35708"/>
    <lineage>
        <taxon>Eukaryota</taxon>
        <taxon>Viridiplantae</taxon>
        <taxon>Streptophyta</taxon>
        <taxon>Embryophyta</taxon>
        <taxon>Tracheophyta</taxon>
        <taxon>Spermatophyta</taxon>
        <taxon>Magnoliopsida</taxon>
        <taxon>Liliopsida</taxon>
        <taxon>Poales</taxon>
        <taxon>Poaceae</taxon>
        <taxon>PACMAD clade</taxon>
        <taxon>Arundinoideae</taxon>
        <taxon>Arundineae</taxon>
        <taxon>Arundo</taxon>
    </lineage>
</organism>
<feature type="region of interest" description="Disordered" evidence="1">
    <location>
        <begin position="1"/>
        <end position="38"/>
    </location>
</feature>
<dbReference type="PANTHER" id="PTHR37184:SF7">
    <property type="entry name" value="OS01G0509400 PROTEIN"/>
    <property type="match status" value="1"/>
</dbReference>
<dbReference type="EMBL" id="GBRH01162257">
    <property type="protein sequence ID" value="JAE35639.1"/>
    <property type="molecule type" value="Transcribed_RNA"/>
</dbReference>
<evidence type="ECO:0000256" key="1">
    <source>
        <dbReference type="SAM" id="MobiDB-lite"/>
    </source>
</evidence>
<accession>A0A0A9HIL5</accession>
<dbReference type="PANTHER" id="PTHR37184">
    <property type="entry name" value="CLAVATA3/ESR (CLE)-RELATED PROTEIN 27"/>
    <property type="match status" value="1"/>
</dbReference>
<dbReference type="AlphaFoldDB" id="A0A0A9HIL5"/>
<sequence>MPLVGTRPVPVRMPRPPAGSAEESKRRIPSCPDPLHNR</sequence>
<name>A0A0A9HIL5_ARUDO</name>
<protein>
    <submittedName>
        <fullName evidence="2">Uncharacterized protein</fullName>
    </submittedName>
</protein>
<reference evidence="2" key="1">
    <citation type="submission" date="2014-09" db="EMBL/GenBank/DDBJ databases">
        <authorList>
            <person name="Magalhaes I.L.F."/>
            <person name="Oliveira U."/>
            <person name="Santos F.R."/>
            <person name="Vidigal T.H.D.A."/>
            <person name="Brescovit A.D."/>
            <person name="Santos A.J."/>
        </authorList>
    </citation>
    <scope>NUCLEOTIDE SEQUENCE</scope>
    <source>
        <tissue evidence="2">Shoot tissue taken approximately 20 cm above the soil surface</tissue>
    </source>
</reference>
<reference evidence="2" key="2">
    <citation type="journal article" date="2015" name="Data Brief">
        <title>Shoot transcriptome of the giant reed, Arundo donax.</title>
        <authorList>
            <person name="Barrero R.A."/>
            <person name="Guerrero F.D."/>
            <person name="Moolhuijzen P."/>
            <person name="Goolsby J.A."/>
            <person name="Tidwell J."/>
            <person name="Bellgard S.E."/>
            <person name="Bellgard M.I."/>
        </authorList>
    </citation>
    <scope>NUCLEOTIDE SEQUENCE</scope>
    <source>
        <tissue evidence="2">Shoot tissue taken approximately 20 cm above the soil surface</tissue>
    </source>
</reference>